<name>E6MJ16_9FIRM</name>
<gene>
    <name evidence="7" type="ORF">HMP0721_2001</name>
</gene>
<dbReference type="AlphaFoldDB" id="E6MJ16"/>
<evidence type="ECO:0000259" key="6">
    <source>
        <dbReference type="PROSITE" id="PS51350"/>
    </source>
</evidence>
<proteinExistence type="predicted"/>
<dbReference type="SUPFAM" id="SSF55594">
    <property type="entry name" value="HPr-like"/>
    <property type="match status" value="1"/>
</dbReference>
<keyword evidence="8" id="KW-1185">Reference proteome</keyword>
<dbReference type="PRINTS" id="PR00107">
    <property type="entry name" value="PHOSPHOCPHPR"/>
</dbReference>
<dbReference type="PROSITE" id="PS51350">
    <property type="entry name" value="PTS_HPR_DOM"/>
    <property type="match status" value="1"/>
</dbReference>
<dbReference type="InterPro" id="IPR035895">
    <property type="entry name" value="HPr-like_sf"/>
</dbReference>
<dbReference type="OrthoDB" id="9809047at2"/>
<accession>E6MJ16</accession>
<keyword evidence="5" id="KW-0598">Phosphotransferase system</keyword>
<dbReference type="STRING" id="887929.HMP0721_2001"/>
<dbReference type="Pfam" id="PF00381">
    <property type="entry name" value="PTS-HPr"/>
    <property type="match status" value="1"/>
</dbReference>
<dbReference type="InterPro" id="IPR000032">
    <property type="entry name" value="HPr-like"/>
</dbReference>
<dbReference type="PROSITE" id="PS00369">
    <property type="entry name" value="PTS_HPR_HIS"/>
    <property type="match status" value="1"/>
</dbReference>
<dbReference type="Gene3D" id="3.30.1340.10">
    <property type="entry name" value="HPr-like"/>
    <property type="match status" value="1"/>
</dbReference>
<evidence type="ECO:0000313" key="8">
    <source>
        <dbReference type="Proteomes" id="UP000004754"/>
    </source>
</evidence>
<dbReference type="GO" id="GO:0009401">
    <property type="term" value="P:phosphoenolpyruvate-dependent sugar phosphotransferase system"/>
    <property type="evidence" value="ECO:0007669"/>
    <property type="project" value="UniProtKB-KW"/>
</dbReference>
<dbReference type="CDD" id="cd00367">
    <property type="entry name" value="PTS-HPr_like"/>
    <property type="match status" value="1"/>
</dbReference>
<comment type="caution">
    <text evidence="7">The sequence shown here is derived from an EMBL/GenBank/DDBJ whole genome shotgun (WGS) entry which is preliminary data.</text>
</comment>
<dbReference type="InterPro" id="IPR001020">
    <property type="entry name" value="PTS_HPr_His_P_site"/>
</dbReference>
<evidence type="ECO:0000313" key="7">
    <source>
        <dbReference type="EMBL" id="EFV00836.1"/>
    </source>
</evidence>
<sequence length="88" mass="9053">MKRKQVTIINKTGLHARAASLFVSAAGGFSSDIDVISGDTRINAKSIMGIMSGGIAQGDQVIIEADGDDEDEALAALVAMIKDGFGEA</sequence>
<dbReference type="PANTHER" id="PTHR33705:SF2">
    <property type="entry name" value="PHOSPHOCARRIER PROTEIN NPR"/>
    <property type="match status" value="1"/>
</dbReference>
<protein>
    <recommendedName>
        <fullName evidence="3">Phosphocarrier protein HPr</fullName>
    </recommendedName>
</protein>
<evidence type="ECO:0000256" key="3">
    <source>
        <dbReference type="ARBA" id="ARBA00020422"/>
    </source>
</evidence>
<comment type="subcellular location">
    <subcellularLocation>
        <location evidence="2">Cytoplasm</location>
    </subcellularLocation>
</comment>
<dbReference type="NCBIfam" id="TIGR01003">
    <property type="entry name" value="PTS_HPr_family"/>
    <property type="match status" value="1"/>
</dbReference>
<comment type="function">
    <text evidence="1">General (non sugar-specific) component of the phosphoenolpyruvate-dependent sugar phosphotransferase system (sugar PTS). This major carbohydrate active-transport system catalyzes the phosphorylation of incoming sugar substrates concomitantly with their translocation across the cell membrane. The phosphoryl group from phosphoenolpyruvate (PEP) is transferred to the phosphoryl carrier protein HPr by enzyme I. Phospho-HPr then transfers it to the PTS EIIA domain.</text>
</comment>
<dbReference type="eggNOG" id="COG1925">
    <property type="taxonomic scope" value="Bacteria"/>
</dbReference>
<dbReference type="GO" id="GO:0005737">
    <property type="term" value="C:cytoplasm"/>
    <property type="evidence" value="ECO:0007669"/>
    <property type="project" value="UniProtKB-SubCell"/>
</dbReference>
<organism evidence="7 8">
    <name type="scientific">Pseudoramibacter alactolyticus ATCC 23263</name>
    <dbReference type="NCBI Taxonomy" id="887929"/>
    <lineage>
        <taxon>Bacteria</taxon>
        <taxon>Bacillati</taxon>
        <taxon>Bacillota</taxon>
        <taxon>Clostridia</taxon>
        <taxon>Eubacteriales</taxon>
        <taxon>Eubacteriaceae</taxon>
        <taxon>Pseudoramibacter</taxon>
    </lineage>
</organism>
<reference evidence="7 8" key="1">
    <citation type="submission" date="2010-12" db="EMBL/GenBank/DDBJ databases">
        <authorList>
            <person name="Muzny D."/>
            <person name="Qin X."/>
            <person name="Deng J."/>
            <person name="Jiang H."/>
            <person name="Liu Y."/>
            <person name="Qu J."/>
            <person name="Song X.-Z."/>
            <person name="Zhang L."/>
            <person name="Thornton R."/>
            <person name="Coyle M."/>
            <person name="Francisco L."/>
            <person name="Jackson L."/>
            <person name="Javaid M."/>
            <person name="Korchina V."/>
            <person name="Kovar C."/>
            <person name="Mata R."/>
            <person name="Mathew T."/>
            <person name="Ngo R."/>
            <person name="Nguyen L."/>
            <person name="Nguyen N."/>
            <person name="Okwuonu G."/>
            <person name="Ongeri F."/>
            <person name="Pham C."/>
            <person name="Simmons D."/>
            <person name="Wilczek-Boney K."/>
            <person name="Hale W."/>
            <person name="Jakkamsetti A."/>
            <person name="Pham P."/>
            <person name="Ruth R."/>
            <person name="San Lucas F."/>
            <person name="Warren J."/>
            <person name="Zhang J."/>
            <person name="Zhao Z."/>
            <person name="Zhou C."/>
            <person name="Zhu D."/>
            <person name="Lee S."/>
            <person name="Bess C."/>
            <person name="Blankenburg K."/>
            <person name="Forbes L."/>
            <person name="Fu Q."/>
            <person name="Gubbala S."/>
            <person name="Hirani K."/>
            <person name="Jayaseelan J.C."/>
            <person name="Lara F."/>
            <person name="Munidasa M."/>
            <person name="Palculict T."/>
            <person name="Patil S."/>
            <person name="Pu L.-L."/>
            <person name="Saada N."/>
            <person name="Tang L."/>
            <person name="Weissenberger G."/>
            <person name="Zhu Y."/>
            <person name="Hemphill L."/>
            <person name="Shang Y."/>
            <person name="Youmans B."/>
            <person name="Ayvaz T."/>
            <person name="Ross M."/>
            <person name="Santibanez J."/>
            <person name="Aqrawi P."/>
            <person name="Gross S."/>
            <person name="Joshi V."/>
            <person name="Fowler G."/>
            <person name="Nazareth L."/>
            <person name="Reid J."/>
            <person name="Worley K."/>
            <person name="Petrosino J."/>
            <person name="Highlander S."/>
            <person name="Gibbs R."/>
        </authorList>
    </citation>
    <scope>NUCLEOTIDE SEQUENCE [LARGE SCALE GENOMIC DNA]</scope>
    <source>
        <strain evidence="7 8">ATCC 23263</strain>
    </source>
</reference>
<dbReference type="RefSeq" id="WP_006599423.1">
    <property type="nucleotide sequence ID" value="NZ_GL622359.1"/>
</dbReference>
<dbReference type="PANTHER" id="PTHR33705">
    <property type="entry name" value="PHOSPHOCARRIER PROTEIN HPR"/>
    <property type="match status" value="1"/>
</dbReference>
<keyword evidence="4" id="KW-0963">Cytoplasm</keyword>
<evidence type="ECO:0000256" key="1">
    <source>
        <dbReference type="ARBA" id="ARBA00003681"/>
    </source>
</evidence>
<dbReference type="Proteomes" id="UP000004754">
    <property type="component" value="Unassembled WGS sequence"/>
</dbReference>
<dbReference type="EMBL" id="AEQN01000026">
    <property type="protein sequence ID" value="EFV00836.1"/>
    <property type="molecule type" value="Genomic_DNA"/>
</dbReference>
<feature type="domain" description="HPr" evidence="6">
    <location>
        <begin position="1"/>
        <end position="88"/>
    </location>
</feature>
<evidence type="ECO:0000256" key="5">
    <source>
        <dbReference type="ARBA" id="ARBA00022683"/>
    </source>
</evidence>
<evidence type="ECO:0000256" key="4">
    <source>
        <dbReference type="ARBA" id="ARBA00022490"/>
    </source>
</evidence>
<dbReference type="HOGENOM" id="CLU_136230_2_2_9"/>
<dbReference type="InterPro" id="IPR050399">
    <property type="entry name" value="HPr"/>
</dbReference>
<evidence type="ECO:0000256" key="2">
    <source>
        <dbReference type="ARBA" id="ARBA00004496"/>
    </source>
</evidence>